<dbReference type="SUPFAM" id="SSF46894">
    <property type="entry name" value="C-terminal effector domain of the bipartite response regulators"/>
    <property type="match status" value="1"/>
</dbReference>
<protein>
    <submittedName>
        <fullName evidence="3">Regulatory protein, luxR family</fullName>
    </submittedName>
</protein>
<organism evidence="3 4">
    <name type="scientific">Granulicella pectinivorans</name>
    <dbReference type="NCBI Taxonomy" id="474950"/>
    <lineage>
        <taxon>Bacteria</taxon>
        <taxon>Pseudomonadati</taxon>
        <taxon>Acidobacteriota</taxon>
        <taxon>Terriglobia</taxon>
        <taxon>Terriglobales</taxon>
        <taxon>Acidobacteriaceae</taxon>
        <taxon>Granulicella</taxon>
    </lineage>
</organism>
<dbReference type="Proteomes" id="UP000199024">
    <property type="component" value="Unassembled WGS sequence"/>
</dbReference>
<evidence type="ECO:0000256" key="1">
    <source>
        <dbReference type="SAM" id="MobiDB-lite"/>
    </source>
</evidence>
<evidence type="ECO:0000313" key="4">
    <source>
        <dbReference type="Proteomes" id="UP000199024"/>
    </source>
</evidence>
<proteinExistence type="predicted"/>
<feature type="region of interest" description="Disordered" evidence="1">
    <location>
        <begin position="1"/>
        <end position="21"/>
    </location>
</feature>
<dbReference type="GO" id="GO:0006355">
    <property type="term" value="P:regulation of DNA-templated transcription"/>
    <property type="evidence" value="ECO:0007669"/>
    <property type="project" value="InterPro"/>
</dbReference>
<dbReference type="OrthoDB" id="117354at2"/>
<gene>
    <name evidence="3" type="ORF">SAMN05421771_2024</name>
</gene>
<dbReference type="PROSITE" id="PS50043">
    <property type="entry name" value="HTH_LUXR_2"/>
    <property type="match status" value="1"/>
</dbReference>
<sequence length="243" mass="26316">MPEDETLTPGNTGAPKEDVAGEAAHQAAVSLRVGMVATDPLRIAGMQSILESGPTGVGPFAEIVPLSIPGILNDGGLRIVMVDASCTEHLFELLETFRRVRPLIRLIVIGDSMEQEYIQRVIGAGAKGYLTHTAREGEIRMALDIVNDGSVWAPRKVLARLLDSTSDNGIRGSDQVKFTAREVEVLRYLVTGLGNREIGEALGIDEKTVKAHISRLMRKVRVTNRIGLTLHALDYDLGEAVVE</sequence>
<dbReference type="InterPro" id="IPR011006">
    <property type="entry name" value="CheY-like_superfamily"/>
</dbReference>
<dbReference type="InterPro" id="IPR000792">
    <property type="entry name" value="Tscrpt_reg_LuxR_C"/>
</dbReference>
<evidence type="ECO:0000313" key="3">
    <source>
        <dbReference type="EMBL" id="SFS11849.1"/>
    </source>
</evidence>
<dbReference type="PRINTS" id="PR00038">
    <property type="entry name" value="HTHLUXR"/>
</dbReference>
<accession>A0A1I6M812</accession>
<feature type="domain" description="HTH luxR-type" evidence="2">
    <location>
        <begin position="171"/>
        <end position="236"/>
    </location>
</feature>
<dbReference type="SMART" id="SM00421">
    <property type="entry name" value="HTH_LUXR"/>
    <property type="match status" value="1"/>
</dbReference>
<dbReference type="PROSITE" id="PS00622">
    <property type="entry name" value="HTH_LUXR_1"/>
    <property type="match status" value="1"/>
</dbReference>
<keyword evidence="4" id="KW-1185">Reference proteome</keyword>
<dbReference type="Gene3D" id="3.40.50.2300">
    <property type="match status" value="1"/>
</dbReference>
<dbReference type="PANTHER" id="PTHR45566:SF2">
    <property type="entry name" value="NARL SUBFAMILY"/>
    <property type="match status" value="1"/>
</dbReference>
<dbReference type="STRING" id="474950.SAMN05421771_2024"/>
<dbReference type="EMBL" id="FOZL01000001">
    <property type="protein sequence ID" value="SFS11849.1"/>
    <property type="molecule type" value="Genomic_DNA"/>
</dbReference>
<dbReference type="PANTHER" id="PTHR45566">
    <property type="entry name" value="HTH-TYPE TRANSCRIPTIONAL REGULATOR YHJB-RELATED"/>
    <property type="match status" value="1"/>
</dbReference>
<reference evidence="3 4" key="1">
    <citation type="submission" date="2016-10" db="EMBL/GenBank/DDBJ databases">
        <authorList>
            <person name="de Groot N.N."/>
        </authorList>
    </citation>
    <scope>NUCLEOTIDE SEQUENCE [LARGE SCALE GENOMIC DNA]</scope>
    <source>
        <strain evidence="3 4">DSM 21001</strain>
    </source>
</reference>
<name>A0A1I6M812_9BACT</name>
<dbReference type="GO" id="GO:0003677">
    <property type="term" value="F:DNA binding"/>
    <property type="evidence" value="ECO:0007669"/>
    <property type="project" value="InterPro"/>
</dbReference>
<dbReference type="InterPro" id="IPR051015">
    <property type="entry name" value="EvgA-like"/>
</dbReference>
<dbReference type="CDD" id="cd06170">
    <property type="entry name" value="LuxR_C_like"/>
    <property type="match status" value="1"/>
</dbReference>
<dbReference type="SUPFAM" id="SSF52172">
    <property type="entry name" value="CheY-like"/>
    <property type="match status" value="1"/>
</dbReference>
<dbReference type="Pfam" id="PF00196">
    <property type="entry name" value="GerE"/>
    <property type="match status" value="1"/>
</dbReference>
<evidence type="ECO:0000259" key="2">
    <source>
        <dbReference type="PROSITE" id="PS50043"/>
    </source>
</evidence>
<dbReference type="InterPro" id="IPR016032">
    <property type="entry name" value="Sig_transdc_resp-reg_C-effctor"/>
</dbReference>
<dbReference type="AlphaFoldDB" id="A0A1I6M812"/>